<dbReference type="HAMAP" id="MF_01385">
    <property type="entry name" value="UreF"/>
    <property type="match status" value="1"/>
</dbReference>
<dbReference type="EMBL" id="JAULRT010000052">
    <property type="protein sequence ID" value="MDO3382129.1"/>
    <property type="molecule type" value="Genomic_DNA"/>
</dbReference>
<name>A0ABT8TDF1_9GAMM</name>
<evidence type="ECO:0000256" key="1">
    <source>
        <dbReference type="ARBA" id="ARBA00022988"/>
    </source>
</evidence>
<dbReference type="Pfam" id="PF01730">
    <property type="entry name" value="UreF"/>
    <property type="match status" value="1"/>
</dbReference>
<dbReference type="Gene3D" id="1.10.4190.10">
    <property type="entry name" value="Urease accessory protein UreF"/>
    <property type="match status" value="1"/>
</dbReference>
<comment type="caution">
    <text evidence="4">The sequence shown here is derived from an EMBL/GenBank/DDBJ whole genome shotgun (WGS) entry which is preliminary data.</text>
</comment>
<dbReference type="PANTHER" id="PTHR33620:SF1">
    <property type="entry name" value="UREASE ACCESSORY PROTEIN F"/>
    <property type="match status" value="1"/>
</dbReference>
<comment type="subunit">
    <text evidence="3">UreD, UreF and UreG form a complex that acts as a GTP-hydrolysis-dependent molecular chaperone, activating the urease apoprotein by helping to assemble the nickel containing metallocenter of UreC. The UreE protein probably delivers the nickel.</text>
</comment>
<organism evidence="4 5">
    <name type="scientific">Gilvimarinus algae</name>
    <dbReference type="NCBI Taxonomy" id="3058037"/>
    <lineage>
        <taxon>Bacteria</taxon>
        <taxon>Pseudomonadati</taxon>
        <taxon>Pseudomonadota</taxon>
        <taxon>Gammaproteobacteria</taxon>
        <taxon>Cellvibrionales</taxon>
        <taxon>Cellvibrionaceae</taxon>
        <taxon>Gilvimarinus</taxon>
    </lineage>
</organism>
<comment type="similarity">
    <text evidence="3">Belongs to the UreF family.</text>
</comment>
<proteinExistence type="inferred from homology"/>
<keyword evidence="2 3" id="KW-0143">Chaperone</keyword>
<reference evidence="4" key="1">
    <citation type="submission" date="2023-07" db="EMBL/GenBank/DDBJ databases">
        <title>Gilvimarinus algae sp. nov., isolated from the surface of Kelp.</title>
        <authorList>
            <person name="Sun Y.Y."/>
            <person name="Gong Y."/>
            <person name="Du Z.J."/>
        </authorList>
    </citation>
    <scope>NUCLEOTIDE SEQUENCE</scope>
    <source>
        <strain evidence="4">SDUM040014</strain>
    </source>
</reference>
<protein>
    <recommendedName>
        <fullName evidence="3">Urease accessory protein UreF</fullName>
    </recommendedName>
</protein>
<dbReference type="Proteomes" id="UP001168380">
    <property type="component" value="Unassembled WGS sequence"/>
</dbReference>
<dbReference type="PANTHER" id="PTHR33620">
    <property type="entry name" value="UREASE ACCESSORY PROTEIN F"/>
    <property type="match status" value="1"/>
</dbReference>
<evidence type="ECO:0000313" key="5">
    <source>
        <dbReference type="Proteomes" id="UP001168380"/>
    </source>
</evidence>
<accession>A0ABT8TDF1</accession>
<dbReference type="InterPro" id="IPR002639">
    <property type="entry name" value="UreF"/>
</dbReference>
<keyword evidence="3" id="KW-0963">Cytoplasm</keyword>
<evidence type="ECO:0000256" key="2">
    <source>
        <dbReference type="ARBA" id="ARBA00023186"/>
    </source>
</evidence>
<comment type="function">
    <text evidence="3">Required for maturation of urease via the functional incorporation of the urease nickel metallocenter.</text>
</comment>
<dbReference type="PIRSF" id="PIRSF009467">
    <property type="entry name" value="Ureas_acces_UreF"/>
    <property type="match status" value="1"/>
</dbReference>
<keyword evidence="1 3" id="KW-0996">Nickel insertion</keyword>
<dbReference type="RefSeq" id="WP_302712289.1">
    <property type="nucleotide sequence ID" value="NZ_JAULRT010000052.1"/>
</dbReference>
<keyword evidence="5" id="KW-1185">Reference proteome</keyword>
<gene>
    <name evidence="3" type="primary">ureF</name>
    <name evidence="4" type="ORF">QWI16_08070</name>
</gene>
<sequence>MNQPLLHLLHLVSPALPVGAYAYSQGLEYAVDSGWLADETALQDWLNQLMCRSLAQLDVPVLRRLVLAWQVGDLEAVNHWNDYLRASRETAELLLEDEQMGMALNRLLGALGLALAERQGYRATPGFACQFALAGTHWSIGVDELSYGFVWSWLENQVAAATKIVPLGQTQAQQLLVSLMPAVEQTCALAAQVSDEDLGISLPGLAMASSLHERQYTRLFRS</sequence>
<evidence type="ECO:0000256" key="3">
    <source>
        <dbReference type="HAMAP-Rule" id="MF_01385"/>
    </source>
</evidence>
<evidence type="ECO:0000313" key="4">
    <source>
        <dbReference type="EMBL" id="MDO3382129.1"/>
    </source>
</evidence>
<dbReference type="InterPro" id="IPR038277">
    <property type="entry name" value="UreF_sf"/>
</dbReference>
<comment type="subcellular location">
    <subcellularLocation>
        <location evidence="3">Cytoplasm</location>
    </subcellularLocation>
</comment>